<sequence length="88" mass="9825">MTFFPQGIYNGDLLMMIGTAAKTPKPYQALAQAGTTLQAPFDPFSDLWTRSEEVGELIGEGLLNLLEDHGSDFCYVMGSYYWKLILII</sequence>
<dbReference type="AlphaFoldDB" id="A0A1D9Q3I5"/>
<gene>
    <name evidence="1" type="ORF">sscle_05g041420</name>
</gene>
<evidence type="ECO:0000313" key="1">
    <source>
        <dbReference type="EMBL" id="APA09372.1"/>
    </source>
</evidence>
<dbReference type="Proteomes" id="UP000177798">
    <property type="component" value="Chromosome 5"/>
</dbReference>
<proteinExistence type="predicted"/>
<organism evidence="1 2">
    <name type="scientific">Sclerotinia sclerotiorum (strain ATCC 18683 / 1980 / Ss-1)</name>
    <name type="common">White mold</name>
    <name type="synonym">Whetzelinia sclerotiorum</name>
    <dbReference type="NCBI Taxonomy" id="665079"/>
    <lineage>
        <taxon>Eukaryota</taxon>
        <taxon>Fungi</taxon>
        <taxon>Dikarya</taxon>
        <taxon>Ascomycota</taxon>
        <taxon>Pezizomycotina</taxon>
        <taxon>Leotiomycetes</taxon>
        <taxon>Helotiales</taxon>
        <taxon>Sclerotiniaceae</taxon>
        <taxon>Sclerotinia</taxon>
    </lineage>
</organism>
<protein>
    <submittedName>
        <fullName evidence="1">Uncharacterized protein</fullName>
    </submittedName>
</protein>
<dbReference type="EMBL" id="CP017818">
    <property type="protein sequence ID" value="APA09372.1"/>
    <property type="molecule type" value="Genomic_DNA"/>
</dbReference>
<accession>A0A1D9Q3I5</accession>
<name>A0A1D9Q3I5_SCLS1</name>
<dbReference type="VEuPathDB" id="FungiDB:sscle_05g041420"/>
<reference evidence="2" key="1">
    <citation type="journal article" date="2017" name="Genome Biol. Evol.">
        <title>The complete genome sequence of the phytopathogenic fungus Sclerotinia sclerotiorum reveals insights into the genome architecture of broad host range pathogens.</title>
        <authorList>
            <person name="Derbyshire M."/>
            <person name="Denton-Giles M."/>
            <person name="Hegedus D."/>
            <person name="Seifbarghy S."/>
            <person name="Rollins J."/>
            <person name="van Kan J."/>
            <person name="Seidl M.F."/>
            <person name="Faino L."/>
            <person name="Mbengue M."/>
            <person name="Navaud O."/>
            <person name="Raffaele S."/>
            <person name="Hammond-Kosack K."/>
            <person name="Heard S."/>
            <person name="Oliver R."/>
        </authorList>
    </citation>
    <scope>NUCLEOTIDE SEQUENCE [LARGE SCALE GENOMIC DNA]</scope>
    <source>
        <strain evidence="2">ATCC 18683 / 1980 / Ss-1</strain>
    </source>
</reference>
<evidence type="ECO:0000313" key="2">
    <source>
        <dbReference type="Proteomes" id="UP000177798"/>
    </source>
</evidence>